<dbReference type="Pfam" id="PF02909">
    <property type="entry name" value="TetR_C_1"/>
    <property type="match status" value="1"/>
</dbReference>
<accession>A0ABW7Z467</accession>
<evidence type="ECO:0000259" key="6">
    <source>
        <dbReference type="PROSITE" id="PS50949"/>
    </source>
</evidence>
<dbReference type="EMBL" id="JBITGY010000011">
    <property type="protein sequence ID" value="MFI6502975.1"/>
    <property type="molecule type" value="Genomic_DNA"/>
</dbReference>
<feature type="domain" description="HTH tetR-type" evidence="7">
    <location>
        <begin position="101"/>
        <end position="161"/>
    </location>
</feature>
<evidence type="ECO:0000256" key="5">
    <source>
        <dbReference type="SAM" id="MobiDB-lite"/>
    </source>
</evidence>
<feature type="domain" description="HTH gntR-type" evidence="6">
    <location>
        <begin position="5"/>
        <end position="73"/>
    </location>
</feature>
<dbReference type="RefSeq" id="WP_397088675.1">
    <property type="nucleotide sequence ID" value="NZ_JBITGY010000011.1"/>
</dbReference>
<feature type="DNA-binding region" description="H-T-H motif" evidence="4">
    <location>
        <begin position="124"/>
        <end position="143"/>
    </location>
</feature>
<dbReference type="InterPro" id="IPR036390">
    <property type="entry name" value="WH_DNA-bd_sf"/>
</dbReference>
<keyword evidence="2 4" id="KW-0238">DNA-binding</keyword>
<comment type="caution">
    <text evidence="8">The sequence shown here is derived from an EMBL/GenBank/DDBJ whole genome shotgun (WGS) entry which is preliminary data.</text>
</comment>
<evidence type="ECO:0000256" key="3">
    <source>
        <dbReference type="ARBA" id="ARBA00023163"/>
    </source>
</evidence>
<dbReference type="CDD" id="cd07377">
    <property type="entry name" value="WHTH_GntR"/>
    <property type="match status" value="1"/>
</dbReference>
<dbReference type="InterPro" id="IPR004111">
    <property type="entry name" value="Repressor_TetR_C"/>
</dbReference>
<dbReference type="Pfam" id="PF00392">
    <property type="entry name" value="GntR"/>
    <property type="match status" value="1"/>
</dbReference>
<feature type="region of interest" description="Disordered" evidence="5">
    <location>
        <begin position="68"/>
        <end position="102"/>
    </location>
</feature>
<dbReference type="InterPro" id="IPR009057">
    <property type="entry name" value="Homeodomain-like_sf"/>
</dbReference>
<keyword evidence="9" id="KW-1185">Reference proteome</keyword>
<dbReference type="InterPro" id="IPR000524">
    <property type="entry name" value="Tscrpt_reg_HTH_GntR"/>
</dbReference>
<dbReference type="InterPro" id="IPR036271">
    <property type="entry name" value="Tet_transcr_reg_TetR-rel_C_sf"/>
</dbReference>
<evidence type="ECO:0000259" key="7">
    <source>
        <dbReference type="PROSITE" id="PS50977"/>
    </source>
</evidence>
<protein>
    <submittedName>
        <fullName evidence="8">TetR/AcrR family transcriptional regulator C-terminal domain-containing protein</fullName>
    </submittedName>
</protein>
<evidence type="ECO:0000256" key="4">
    <source>
        <dbReference type="PROSITE-ProRule" id="PRU00335"/>
    </source>
</evidence>
<dbReference type="SUPFAM" id="SSF46689">
    <property type="entry name" value="Homeodomain-like"/>
    <property type="match status" value="1"/>
</dbReference>
<evidence type="ECO:0000256" key="1">
    <source>
        <dbReference type="ARBA" id="ARBA00023015"/>
    </source>
</evidence>
<dbReference type="Gene3D" id="1.10.10.10">
    <property type="entry name" value="Winged helix-like DNA-binding domain superfamily/Winged helix DNA-binding domain"/>
    <property type="match status" value="1"/>
</dbReference>
<dbReference type="Gene3D" id="1.10.10.60">
    <property type="entry name" value="Homeodomain-like"/>
    <property type="match status" value="1"/>
</dbReference>
<dbReference type="PROSITE" id="PS50949">
    <property type="entry name" value="HTH_GNTR"/>
    <property type="match status" value="1"/>
</dbReference>
<dbReference type="SUPFAM" id="SSF46785">
    <property type="entry name" value="Winged helix' DNA-binding domain"/>
    <property type="match status" value="1"/>
</dbReference>
<dbReference type="Proteomes" id="UP001612741">
    <property type="component" value="Unassembled WGS sequence"/>
</dbReference>
<evidence type="ECO:0000313" key="9">
    <source>
        <dbReference type="Proteomes" id="UP001612741"/>
    </source>
</evidence>
<dbReference type="SMART" id="SM00345">
    <property type="entry name" value="HTH_GNTR"/>
    <property type="match status" value="1"/>
</dbReference>
<keyword evidence="1" id="KW-0805">Transcription regulation</keyword>
<dbReference type="PROSITE" id="PS50977">
    <property type="entry name" value="HTH_TETR_2"/>
    <property type="match status" value="1"/>
</dbReference>
<dbReference type="InterPro" id="IPR036388">
    <property type="entry name" value="WH-like_DNA-bd_sf"/>
</dbReference>
<dbReference type="SUPFAM" id="SSF48498">
    <property type="entry name" value="Tetracyclin repressor-like, C-terminal domain"/>
    <property type="match status" value="1"/>
</dbReference>
<dbReference type="Gene3D" id="1.10.357.10">
    <property type="entry name" value="Tetracycline Repressor, domain 2"/>
    <property type="match status" value="1"/>
</dbReference>
<dbReference type="PANTHER" id="PTHR44846">
    <property type="entry name" value="MANNOSYL-D-GLYCERATE TRANSPORT/METABOLISM SYSTEM REPRESSOR MNGR-RELATED"/>
    <property type="match status" value="1"/>
</dbReference>
<organism evidence="8 9">
    <name type="scientific">Nonomuraea typhae</name>
    <dbReference type="NCBI Taxonomy" id="2603600"/>
    <lineage>
        <taxon>Bacteria</taxon>
        <taxon>Bacillati</taxon>
        <taxon>Actinomycetota</taxon>
        <taxon>Actinomycetes</taxon>
        <taxon>Streptosporangiales</taxon>
        <taxon>Streptosporangiaceae</taxon>
        <taxon>Nonomuraea</taxon>
    </lineage>
</organism>
<evidence type="ECO:0000313" key="8">
    <source>
        <dbReference type="EMBL" id="MFI6502975.1"/>
    </source>
</evidence>
<proteinExistence type="predicted"/>
<evidence type="ECO:0000256" key="2">
    <source>
        <dbReference type="ARBA" id="ARBA00023125"/>
    </source>
</evidence>
<gene>
    <name evidence="8" type="ORF">ACIBG2_36735</name>
</gene>
<keyword evidence="3" id="KW-0804">Transcription</keyword>
<sequence>MSSPAPPYRQIAAEIRAQILTGRLRPGERAPSIREIARRWQVAAATATKALAVLRDDGLVHTKVGAGTVVSAGPRPQPSQGGVPGPPKPAAPRRTAVPRQPLDRSQALRTAIAVADAEGLHALSMRRVAAELGVATMTLYRHVPGKDDLLTQMAEEVFARAPLPARGPHGWRAKLELVARRQWQLCRRHLWLPRAVSFTRPLLVPAMMAHTEWTLRALDGLGLSMTMRTREALALHGLVHSAALSMAAEAEAEAESGVTLERWWLARRLRAENLLRSGRFPLLAAITPAQAGDDDGHFHYALARHLDGLAVLVHAHQQPPDADHTRATGAQKP</sequence>
<name>A0ABW7Z467_9ACTN</name>
<dbReference type="Pfam" id="PF00440">
    <property type="entry name" value="TetR_N"/>
    <property type="match status" value="1"/>
</dbReference>
<reference evidence="8 9" key="1">
    <citation type="submission" date="2024-10" db="EMBL/GenBank/DDBJ databases">
        <title>The Natural Products Discovery Center: Release of the First 8490 Sequenced Strains for Exploring Actinobacteria Biosynthetic Diversity.</title>
        <authorList>
            <person name="Kalkreuter E."/>
            <person name="Kautsar S.A."/>
            <person name="Yang D."/>
            <person name="Bader C.D."/>
            <person name="Teijaro C.N."/>
            <person name="Fluegel L."/>
            <person name="Davis C.M."/>
            <person name="Simpson J.R."/>
            <person name="Lauterbach L."/>
            <person name="Steele A.D."/>
            <person name="Gui C."/>
            <person name="Meng S."/>
            <person name="Li G."/>
            <person name="Viehrig K."/>
            <person name="Ye F."/>
            <person name="Su P."/>
            <person name="Kiefer A.F."/>
            <person name="Nichols A."/>
            <person name="Cepeda A.J."/>
            <person name="Yan W."/>
            <person name="Fan B."/>
            <person name="Jiang Y."/>
            <person name="Adhikari A."/>
            <person name="Zheng C.-J."/>
            <person name="Schuster L."/>
            <person name="Cowan T.M."/>
            <person name="Smanski M.J."/>
            <person name="Chevrette M.G."/>
            <person name="De Carvalho L.P.S."/>
            <person name="Shen B."/>
        </authorList>
    </citation>
    <scope>NUCLEOTIDE SEQUENCE [LARGE SCALE GENOMIC DNA]</scope>
    <source>
        <strain evidence="8 9">NPDC050545</strain>
    </source>
</reference>
<dbReference type="InterPro" id="IPR001647">
    <property type="entry name" value="HTH_TetR"/>
</dbReference>
<dbReference type="InterPro" id="IPR050679">
    <property type="entry name" value="Bact_HTH_transcr_reg"/>
</dbReference>
<dbReference type="PANTHER" id="PTHR44846:SF17">
    <property type="entry name" value="GNTR-FAMILY TRANSCRIPTIONAL REGULATOR"/>
    <property type="match status" value="1"/>
</dbReference>